<accession>A0A1M2W1A9</accession>
<feature type="compositionally biased region" description="Low complexity" evidence="1">
    <location>
        <begin position="19"/>
        <end position="43"/>
    </location>
</feature>
<evidence type="ECO:0008006" key="4">
    <source>
        <dbReference type="Google" id="ProtNLM"/>
    </source>
</evidence>
<gene>
    <name evidence="2" type="ORF">TRAPUB_9754</name>
</gene>
<evidence type="ECO:0000313" key="3">
    <source>
        <dbReference type="Proteomes" id="UP000184267"/>
    </source>
</evidence>
<sequence>MPPRKKQRIDDGGDAPPLAVASAPRRTTRASAAKAAQADSADAVAHDPPVQAVRRKAKAKPVDPDTSKRVVRKGRLQTLPDLAVEIQLEARPHAALAHLEDIFNLSRTCKKFRAFFLNPTLEKTLWVPARENTPGLPDRPPWIGERAFAYLLYSPHCHNCGAPNIRKIEFGWFVRLCSKCFQTRTIWYAHASMDVGQIKDSSILRRLFSLNAMTSYFVVEGYAQHRRYSYDQKFNRLFVDDVNRVCEQFMALEDAAAKANFPDQVKAEHAARRPYANGIDYWMQQKELQRRAHLGDTRQQRFDAILVKLRDAGWGKELDYMGKQGLETMFKMPVVRQSSKLTEGAWQKVLGVLGDFLKNTREKRINNEFRKTLWARFQTLEKAIQAHYVTLPRTARMDCRPRYIDLALTPECRAIVDVPMSQAVTIDDFMAVVPALAQKWETDVRKELTEHLLPHLGDIAADVDPLELAISFFGSNNGSCNGPISIMRYPTILAHRCYRTEDCYRSGWYPAEEFLKEDLYTRTAKTLGTYAVNSEFDILARGDNSNVRTRVSFHLDEWGSCSGAVAMMRRIVSAMGLDPARATFAELERCDVWLRCTTCEMEAPDEVIFARSWSRAYQHEKQHTERLSYRLGKSGLPEWRHADAEDMVKIHAAVEERLSKRGSFMCSCALCPDFDASADAMVKHLATT</sequence>
<proteinExistence type="predicted"/>
<name>A0A1M2W1A9_TRAPU</name>
<dbReference type="OrthoDB" id="2745177at2759"/>
<dbReference type="Proteomes" id="UP000184267">
    <property type="component" value="Unassembled WGS sequence"/>
</dbReference>
<evidence type="ECO:0000313" key="2">
    <source>
        <dbReference type="EMBL" id="OJT13655.1"/>
    </source>
</evidence>
<feature type="region of interest" description="Disordered" evidence="1">
    <location>
        <begin position="1"/>
        <end position="70"/>
    </location>
</feature>
<dbReference type="OMA" id="RPRYIDL"/>
<dbReference type="EMBL" id="MNAD01000373">
    <property type="protein sequence ID" value="OJT13655.1"/>
    <property type="molecule type" value="Genomic_DNA"/>
</dbReference>
<reference evidence="2 3" key="1">
    <citation type="submission" date="2016-10" db="EMBL/GenBank/DDBJ databases">
        <title>Genome sequence of the basidiomycete white-rot fungus Trametes pubescens.</title>
        <authorList>
            <person name="Makela M.R."/>
            <person name="Granchi Z."/>
            <person name="Peng M."/>
            <person name="De Vries R.P."/>
            <person name="Grigoriev I."/>
            <person name="Riley R."/>
            <person name="Hilden K."/>
        </authorList>
    </citation>
    <scope>NUCLEOTIDE SEQUENCE [LARGE SCALE GENOMIC DNA]</scope>
    <source>
        <strain evidence="2 3">FBCC735</strain>
    </source>
</reference>
<keyword evidence="3" id="KW-1185">Reference proteome</keyword>
<comment type="caution">
    <text evidence="2">The sequence shown here is derived from an EMBL/GenBank/DDBJ whole genome shotgun (WGS) entry which is preliminary data.</text>
</comment>
<protein>
    <recommendedName>
        <fullName evidence="4">F-box domain-containing protein</fullName>
    </recommendedName>
</protein>
<organism evidence="2 3">
    <name type="scientific">Trametes pubescens</name>
    <name type="common">White-rot fungus</name>
    <dbReference type="NCBI Taxonomy" id="154538"/>
    <lineage>
        <taxon>Eukaryota</taxon>
        <taxon>Fungi</taxon>
        <taxon>Dikarya</taxon>
        <taxon>Basidiomycota</taxon>
        <taxon>Agaricomycotina</taxon>
        <taxon>Agaricomycetes</taxon>
        <taxon>Polyporales</taxon>
        <taxon>Polyporaceae</taxon>
        <taxon>Trametes</taxon>
    </lineage>
</organism>
<dbReference type="AlphaFoldDB" id="A0A1M2W1A9"/>
<evidence type="ECO:0000256" key="1">
    <source>
        <dbReference type="SAM" id="MobiDB-lite"/>
    </source>
</evidence>